<dbReference type="OrthoDB" id="5130616at2759"/>
<dbReference type="PROSITE" id="PS50181">
    <property type="entry name" value="FBOX"/>
    <property type="match status" value="1"/>
</dbReference>
<dbReference type="InterPro" id="IPR001810">
    <property type="entry name" value="F-box_dom"/>
</dbReference>
<dbReference type="InterPro" id="IPR056867">
    <property type="entry name" value="LRR_15"/>
</dbReference>
<dbReference type="AlphaFoldDB" id="A0A1L9U286"/>
<dbReference type="Pfam" id="PF24969">
    <property type="entry name" value="LRR_15"/>
    <property type="match status" value="1"/>
</dbReference>
<sequence>MLSTLPGELLLLIASFLDSHTDTLRLASCCRAFYSLLLPKVFTSLDLTEDRNGDLSHLVHTLASKPSLAQEVRALRIACAWRPTSGVRNKQEVTLGVLAAALGSDDNDKLSAWTRELMSQEVNDAWIVLLLALLPNLEDLVLQICDSSKYTLEWLAGIAQNGTSSPILSKLRILTVDCSDVDGGLSSAHVLPILGLPSLRSFYGYMICDGGSSDEEYAEDQDFDAASYVPDNVGYSNVTHIRLLSSCSRRGFADVIGATKALESFILEHAQNPSYADDEEIYVSRYYHPLRRHQATLQTLILTHESTNYYSWYQSHEYDYIGSFAGFSALKELRLQVPQILDWDEDWDDLDATSKNTLSDVLPSSLQRLIVDGLEREHLSALVSAFEDLLSGGKHRYPSLTYVEVKGNWMHVHQSTEESNAKPRPIPAMLEEFADFKVKLELLCSASGVEFHLRDLHVEDIMEKNRLYT</sequence>
<feature type="domain" description="F-box" evidence="1">
    <location>
        <begin position="1"/>
        <end position="45"/>
    </location>
</feature>
<evidence type="ECO:0000259" key="1">
    <source>
        <dbReference type="PROSITE" id="PS50181"/>
    </source>
</evidence>
<dbReference type="EMBL" id="KV878707">
    <property type="protein sequence ID" value="OJJ65804.1"/>
    <property type="molecule type" value="Genomic_DNA"/>
</dbReference>
<reference evidence="3" key="1">
    <citation type="journal article" date="2017" name="Genome Biol.">
        <title>Comparative genomics reveals high biological diversity and specific adaptations in the industrially and medically important fungal genus Aspergillus.</title>
        <authorList>
            <person name="de Vries R.P."/>
            <person name="Riley R."/>
            <person name="Wiebenga A."/>
            <person name="Aguilar-Osorio G."/>
            <person name="Amillis S."/>
            <person name="Uchima C.A."/>
            <person name="Anderluh G."/>
            <person name="Asadollahi M."/>
            <person name="Askin M."/>
            <person name="Barry K."/>
            <person name="Battaglia E."/>
            <person name="Bayram O."/>
            <person name="Benocci T."/>
            <person name="Braus-Stromeyer S.A."/>
            <person name="Caldana C."/>
            <person name="Canovas D."/>
            <person name="Cerqueira G.C."/>
            <person name="Chen F."/>
            <person name="Chen W."/>
            <person name="Choi C."/>
            <person name="Clum A."/>
            <person name="Dos Santos R.A."/>
            <person name="Damasio A.R."/>
            <person name="Diallinas G."/>
            <person name="Emri T."/>
            <person name="Fekete E."/>
            <person name="Flipphi M."/>
            <person name="Freyberg S."/>
            <person name="Gallo A."/>
            <person name="Gournas C."/>
            <person name="Habgood R."/>
            <person name="Hainaut M."/>
            <person name="Harispe M.L."/>
            <person name="Henrissat B."/>
            <person name="Hilden K.S."/>
            <person name="Hope R."/>
            <person name="Hossain A."/>
            <person name="Karabika E."/>
            <person name="Karaffa L."/>
            <person name="Karanyi Z."/>
            <person name="Krasevec N."/>
            <person name="Kuo A."/>
            <person name="Kusch H."/>
            <person name="LaButti K."/>
            <person name="Lagendijk E.L."/>
            <person name="Lapidus A."/>
            <person name="Levasseur A."/>
            <person name="Lindquist E."/>
            <person name="Lipzen A."/>
            <person name="Logrieco A.F."/>
            <person name="MacCabe A."/>
            <person name="Maekelae M.R."/>
            <person name="Malavazi I."/>
            <person name="Melin P."/>
            <person name="Meyer V."/>
            <person name="Mielnichuk N."/>
            <person name="Miskei M."/>
            <person name="Molnar A.P."/>
            <person name="Mule G."/>
            <person name="Ngan C.Y."/>
            <person name="Orejas M."/>
            <person name="Orosz E."/>
            <person name="Ouedraogo J.P."/>
            <person name="Overkamp K.M."/>
            <person name="Park H.-S."/>
            <person name="Perrone G."/>
            <person name="Piumi F."/>
            <person name="Punt P.J."/>
            <person name="Ram A.F."/>
            <person name="Ramon A."/>
            <person name="Rauscher S."/>
            <person name="Record E."/>
            <person name="Riano-Pachon D.M."/>
            <person name="Robert V."/>
            <person name="Roehrig J."/>
            <person name="Ruller R."/>
            <person name="Salamov A."/>
            <person name="Salih N.S."/>
            <person name="Samson R.A."/>
            <person name="Sandor E."/>
            <person name="Sanguinetti M."/>
            <person name="Schuetze T."/>
            <person name="Sepcic K."/>
            <person name="Shelest E."/>
            <person name="Sherlock G."/>
            <person name="Sophianopoulou V."/>
            <person name="Squina F.M."/>
            <person name="Sun H."/>
            <person name="Susca A."/>
            <person name="Todd R.B."/>
            <person name="Tsang A."/>
            <person name="Unkles S.E."/>
            <person name="van de Wiele N."/>
            <person name="van Rossen-Uffink D."/>
            <person name="Oliveira J.V."/>
            <person name="Vesth T.C."/>
            <person name="Visser J."/>
            <person name="Yu J.-H."/>
            <person name="Zhou M."/>
            <person name="Andersen M.R."/>
            <person name="Archer D.B."/>
            <person name="Baker S.E."/>
            <person name="Benoit I."/>
            <person name="Brakhage A.A."/>
            <person name="Braus G.H."/>
            <person name="Fischer R."/>
            <person name="Frisvad J.C."/>
            <person name="Goldman G.H."/>
            <person name="Houbraken J."/>
            <person name="Oakley B."/>
            <person name="Pocsi I."/>
            <person name="Scazzocchio C."/>
            <person name="Seiboth B."/>
            <person name="vanKuyk P.A."/>
            <person name="Wortman J."/>
            <person name="Dyer P.S."/>
            <person name="Grigoriev I.V."/>
        </authorList>
    </citation>
    <scope>NUCLEOTIDE SEQUENCE [LARGE SCALE GENOMIC DNA]</scope>
    <source>
        <strain evidence="3">CBS 101740 / IMI 381727 / IBT 21946</strain>
    </source>
</reference>
<proteinExistence type="predicted"/>
<dbReference type="STRING" id="767769.A0A1L9U286"/>
<evidence type="ECO:0000313" key="3">
    <source>
        <dbReference type="Proteomes" id="UP000184499"/>
    </source>
</evidence>
<dbReference type="SUPFAM" id="SSF81383">
    <property type="entry name" value="F-box domain"/>
    <property type="match status" value="1"/>
</dbReference>
<dbReference type="Pfam" id="PF12937">
    <property type="entry name" value="F-box-like"/>
    <property type="match status" value="1"/>
</dbReference>
<dbReference type="RefSeq" id="XP_067473055.1">
    <property type="nucleotide sequence ID" value="XM_067626345.1"/>
</dbReference>
<dbReference type="CDD" id="cd09917">
    <property type="entry name" value="F-box_SF"/>
    <property type="match status" value="1"/>
</dbReference>
<dbReference type="InterPro" id="IPR036047">
    <property type="entry name" value="F-box-like_dom_sf"/>
</dbReference>
<evidence type="ECO:0000313" key="2">
    <source>
        <dbReference type="EMBL" id="OJJ65804.1"/>
    </source>
</evidence>
<keyword evidence="3" id="KW-1185">Reference proteome</keyword>
<dbReference type="GeneID" id="93578833"/>
<dbReference type="Proteomes" id="UP000184499">
    <property type="component" value="Unassembled WGS sequence"/>
</dbReference>
<dbReference type="OMA" id="NVTHIHL"/>
<organism evidence="2 3">
    <name type="scientific">Aspergillus brasiliensis (strain CBS 101740 / IMI 381727 / IBT 21946)</name>
    <dbReference type="NCBI Taxonomy" id="767769"/>
    <lineage>
        <taxon>Eukaryota</taxon>
        <taxon>Fungi</taxon>
        <taxon>Dikarya</taxon>
        <taxon>Ascomycota</taxon>
        <taxon>Pezizomycotina</taxon>
        <taxon>Eurotiomycetes</taxon>
        <taxon>Eurotiomycetidae</taxon>
        <taxon>Eurotiales</taxon>
        <taxon>Aspergillaceae</taxon>
        <taxon>Aspergillus</taxon>
        <taxon>Aspergillus subgen. Circumdati</taxon>
    </lineage>
</organism>
<dbReference type="VEuPathDB" id="FungiDB:ASPBRDRAFT_49472"/>
<protein>
    <recommendedName>
        <fullName evidence="1">F-box domain-containing protein</fullName>
    </recommendedName>
</protein>
<name>A0A1L9U286_ASPBC</name>
<gene>
    <name evidence="2" type="ORF">ASPBRDRAFT_49472</name>
</gene>
<accession>A0A1L9U286</accession>